<accession>A0A3Q4AQI4</accession>
<dbReference type="Proteomes" id="UP000261620">
    <property type="component" value="Unplaced"/>
</dbReference>
<reference evidence="2" key="2">
    <citation type="submission" date="2025-09" db="UniProtKB">
        <authorList>
            <consortium name="Ensembl"/>
        </authorList>
    </citation>
    <scope>IDENTIFICATION</scope>
</reference>
<protein>
    <submittedName>
        <fullName evidence="2">Uncharacterized protein</fullName>
    </submittedName>
</protein>
<evidence type="ECO:0000313" key="3">
    <source>
        <dbReference type="Proteomes" id="UP000261620"/>
    </source>
</evidence>
<feature type="compositionally biased region" description="Basic and acidic residues" evidence="1">
    <location>
        <begin position="26"/>
        <end position="37"/>
    </location>
</feature>
<dbReference type="AlphaFoldDB" id="A0A3Q4AQI4"/>
<reference evidence="2" key="1">
    <citation type="submission" date="2025-08" db="UniProtKB">
        <authorList>
            <consortium name="Ensembl"/>
        </authorList>
    </citation>
    <scope>IDENTIFICATION</scope>
</reference>
<organism evidence="2 3">
    <name type="scientific">Mola mola</name>
    <name type="common">Ocean sunfish</name>
    <name type="synonym">Tetraodon mola</name>
    <dbReference type="NCBI Taxonomy" id="94237"/>
    <lineage>
        <taxon>Eukaryota</taxon>
        <taxon>Metazoa</taxon>
        <taxon>Chordata</taxon>
        <taxon>Craniata</taxon>
        <taxon>Vertebrata</taxon>
        <taxon>Euteleostomi</taxon>
        <taxon>Actinopterygii</taxon>
        <taxon>Neopterygii</taxon>
        <taxon>Teleostei</taxon>
        <taxon>Neoteleostei</taxon>
        <taxon>Acanthomorphata</taxon>
        <taxon>Eupercaria</taxon>
        <taxon>Tetraodontiformes</taxon>
        <taxon>Molidae</taxon>
        <taxon>Mola</taxon>
    </lineage>
</organism>
<evidence type="ECO:0000313" key="2">
    <source>
        <dbReference type="Ensembl" id="ENSMMOP00000006715.1"/>
    </source>
</evidence>
<name>A0A3Q4AQI4_MOLML</name>
<feature type="region of interest" description="Disordered" evidence="1">
    <location>
        <begin position="26"/>
        <end position="76"/>
    </location>
</feature>
<sequence length="126" mass="14225">VQNLAPEVVVVSLWDRYLICSKERRTEKPWQRHERCNNPHSGTNSPADSSPVDLAGLHRSHDHHVAVHTDANQEEDAGVEAQLLKDVDNFAQCVSEHPAFGDRGCPEWESDGQQEVDGFCHFKPFQ</sequence>
<proteinExistence type="predicted"/>
<dbReference type="Ensembl" id="ENSMMOT00000006839.1">
    <property type="protein sequence ID" value="ENSMMOP00000006715.1"/>
    <property type="gene ID" value="ENSMMOG00000005248.1"/>
</dbReference>
<keyword evidence="3" id="KW-1185">Reference proteome</keyword>
<evidence type="ECO:0000256" key="1">
    <source>
        <dbReference type="SAM" id="MobiDB-lite"/>
    </source>
</evidence>
<feature type="compositionally biased region" description="Polar residues" evidence="1">
    <location>
        <begin position="38"/>
        <end position="48"/>
    </location>
</feature>